<keyword evidence="4" id="KW-1185">Reference proteome</keyword>
<dbReference type="Gene3D" id="3.40.30.10">
    <property type="entry name" value="Glutaredoxin"/>
    <property type="match status" value="1"/>
</dbReference>
<dbReference type="PANTHER" id="PTHR13887">
    <property type="entry name" value="GLUTATHIONE S-TRANSFERASE KAPPA"/>
    <property type="match status" value="1"/>
</dbReference>
<organism evidence="3 4">
    <name type="scientific">Romeriopsis navalis LEGE 11480</name>
    <dbReference type="NCBI Taxonomy" id="2777977"/>
    <lineage>
        <taxon>Bacteria</taxon>
        <taxon>Bacillati</taxon>
        <taxon>Cyanobacteriota</taxon>
        <taxon>Cyanophyceae</taxon>
        <taxon>Leptolyngbyales</taxon>
        <taxon>Leptolyngbyaceae</taxon>
        <taxon>Romeriopsis</taxon>
        <taxon>Romeriopsis navalis</taxon>
    </lineage>
</organism>
<gene>
    <name evidence="3" type="ORF">IQ266_25725</name>
</gene>
<name>A0A928VV94_9CYAN</name>
<evidence type="ECO:0000313" key="4">
    <source>
        <dbReference type="Proteomes" id="UP000625316"/>
    </source>
</evidence>
<dbReference type="EMBL" id="JADEXQ010000155">
    <property type="protein sequence ID" value="MBE9033142.1"/>
    <property type="molecule type" value="Genomic_DNA"/>
</dbReference>
<dbReference type="RefSeq" id="WP_264327953.1">
    <property type="nucleotide sequence ID" value="NZ_JADEXQ010000155.1"/>
</dbReference>
<feature type="domain" description="Thioredoxin-like fold" evidence="2">
    <location>
        <begin position="19"/>
        <end position="161"/>
    </location>
</feature>
<dbReference type="InterPro" id="IPR012336">
    <property type="entry name" value="Thioredoxin-like_fold"/>
</dbReference>
<sequence length="187" mass="20908">MTDADGNRSDVLPGLRDCDHTQGLAAAALLLIEYGSYQCPQSAKAHQAIQNMQPSLKEKCCFVFRHFPQVDRYPQAQKAAETAEAAGSQGQFWEMHHRLFANQNALDDASLVEYAQQLGLDMPQFLREMTQHIHTERIEADMAIASQCDVQDTPTFIVGIRHQGSENLEVLLQQALNITSYTSEIES</sequence>
<evidence type="ECO:0000313" key="3">
    <source>
        <dbReference type="EMBL" id="MBE9033142.1"/>
    </source>
</evidence>
<comment type="similarity">
    <text evidence="1">Belongs to the thioredoxin family. DsbA subfamily.</text>
</comment>
<evidence type="ECO:0000259" key="2">
    <source>
        <dbReference type="Pfam" id="PF13462"/>
    </source>
</evidence>
<dbReference type="Proteomes" id="UP000625316">
    <property type="component" value="Unassembled WGS sequence"/>
</dbReference>
<reference evidence="3" key="1">
    <citation type="submission" date="2020-10" db="EMBL/GenBank/DDBJ databases">
        <authorList>
            <person name="Castelo-Branco R."/>
            <person name="Eusebio N."/>
            <person name="Adriana R."/>
            <person name="Vieira A."/>
            <person name="Brugerolle De Fraissinette N."/>
            <person name="Rezende De Castro R."/>
            <person name="Schneider M.P."/>
            <person name="Vasconcelos V."/>
            <person name="Leao P.N."/>
        </authorList>
    </citation>
    <scope>NUCLEOTIDE SEQUENCE</scope>
    <source>
        <strain evidence="3">LEGE 11480</strain>
    </source>
</reference>
<accession>A0A928VV94</accession>
<protein>
    <submittedName>
        <fullName evidence="3">Thioredoxin domain-containing protein</fullName>
    </submittedName>
</protein>
<dbReference type="Pfam" id="PF13462">
    <property type="entry name" value="Thioredoxin_4"/>
    <property type="match status" value="1"/>
</dbReference>
<dbReference type="SUPFAM" id="SSF52833">
    <property type="entry name" value="Thioredoxin-like"/>
    <property type="match status" value="1"/>
</dbReference>
<dbReference type="AlphaFoldDB" id="A0A928VV94"/>
<dbReference type="InterPro" id="IPR036249">
    <property type="entry name" value="Thioredoxin-like_sf"/>
</dbReference>
<proteinExistence type="inferred from homology"/>
<evidence type="ECO:0000256" key="1">
    <source>
        <dbReference type="ARBA" id="ARBA00005791"/>
    </source>
</evidence>
<dbReference type="PANTHER" id="PTHR13887:SF55">
    <property type="entry name" value="SLR0313 PROTEIN"/>
    <property type="match status" value="1"/>
</dbReference>
<comment type="caution">
    <text evidence="3">The sequence shown here is derived from an EMBL/GenBank/DDBJ whole genome shotgun (WGS) entry which is preliminary data.</text>
</comment>